<reference evidence="2" key="1">
    <citation type="journal article" date="2022" name="Mol. Ecol. Resour.">
        <title>The genomes of chicory, endive, great burdock and yacon provide insights into Asteraceae palaeo-polyploidization history and plant inulin production.</title>
        <authorList>
            <person name="Fan W."/>
            <person name="Wang S."/>
            <person name="Wang H."/>
            <person name="Wang A."/>
            <person name="Jiang F."/>
            <person name="Liu H."/>
            <person name="Zhao H."/>
            <person name="Xu D."/>
            <person name="Zhang Y."/>
        </authorList>
    </citation>
    <scope>NUCLEOTIDE SEQUENCE [LARGE SCALE GENOMIC DNA]</scope>
    <source>
        <strain evidence="2">cv. Yunnan</strain>
    </source>
</reference>
<proteinExistence type="predicted"/>
<protein>
    <submittedName>
        <fullName evidence="1">Uncharacterized protein</fullName>
    </submittedName>
</protein>
<reference evidence="1 2" key="2">
    <citation type="journal article" date="2022" name="Mol. Ecol. Resour.">
        <title>The genomes of chicory, endive, great burdock and yacon provide insights into Asteraceae paleo-polyploidization history and plant inulin production.</title>
        <authorList>
            <person name="Fan W."/>
            <person name="Wang S."/>
            <person name="Wang H."/>
            <person name="Wang A."/>
            <person name="Jiang F."/>
            <person name="Liu H."/>
            <person name="Zhao H."/>
            <person name="Xu D."/>
            <person name="Zhang Y."/>
        </authorList>
    </citation>
    <scope>NUCLEOTIDE SEQUENCE [LARGE SCALE GENOMIC DNA]</scope>
    <source>
        <strain evidence="2">cv. Yunnan</strain>
        <tissue evidence="1">Leaves</tissue>
    </source>
</reference>
<dbReference type="EMBL" id="CM042031">
    <property type="protein sequence ID" value="KAI3783598.1"/>
    <property type="molecule type" value="Genomic_DNA"/>
</dbReference>
<accession>A0ACB9GKA4</accession>
<evidence type="ECO:0000313" key="2">
    <source>
        <dbReference type="Proteomes" id="UP001056120"/>
    </source>
</evidence>
<sequence length="85" mass="9922">MCCTNSLLMNDVVRKVDRNLPQSILQRNRFRCKVQGSDFTFMKSLSIMAENGGGGGGVDPLRVKLRLPKAKVLIRLEWWSRWRWR</sequence>
<gene>
    <name evidence="1" type="ORF">L1987_42682</name>
</gene>
<evidence type="ECO:0000313" key="1">
    <source>
        <dbReference type="EMBL" id="KAI3783598.1"/>
    </source>
</evidence>
<comment type="caution">
    <text evidence="1">The sequence shown here is derived from an EMBL/GenBank/DDBJ whole genome shotgun (WGS) entry which is preliminary data.</text>
</comment>
<organism evidence="1 2">
    <name type="scientific">Smallanthus sonchifolius</name>
    <dbReference type="NCBI Taxonomy" id="185202"/>
    <lineage>
        <taxon>Eukaryota</taxon>
        <taxon>Viridiplantae</taxon>
        <taxon>Streptophyta</taxon>
        <taxon>Embryophyta</taxon>
        <taxon>Tracheophyta</taxon>
        <taxon>Spermatophyta</taxon>
        <taxon>Magnoliopsida</taxon>
        <taxon>eudicotyledons</taxon>
        <taxon>Gunneridae</taxon>
        <taxon>Pentapetalae</taxon>
        <taxon>asterids</taxon>
        <taxon>campanulids</taxon>
        <taxon>Asterales</taxon>
        <taxon>Asteraceae</taxon>
        <taxon>Asteroideae</taxon>
        <taxon>Heliantheae alliance</taxon>
        <taxon>Millerieae</taxon>
        <taxon>Smallanthus</taxon>
    </lineage>
</organism>
<dbReference type="Proteomes" id="UP001056120">
    <property type="component" value="Linkage Group LG14"/>
</dbReference>
<keyword evidence="2" id="KW-1185">Reference proteome</keyword>
<name>A0ACB9GKA4_9ASTR</name>